<dbReference type="CDD" id="cd10527">
    <property type="entry name" value="SET_LSMT"/>
    <property type="match status" value="1"/>
</dbReference>
<feature type="region of interest" description="Disordered" evidence="1">
    <location>
        <begin position="413"/>
        <end position="434"/>
    </location>
</feature>
<feature type="signal peptide" evidence="2">
    <location>
        <begin position="1"/>
        <end position="30"/>
    </location>
</feature>
<evidence type="ECO:0000313" key="5">
    <source>
        <dbReference type="Proteomes" id="UP001153069"/>
    </source>
</evidence>
<dbReference type="PANTHER" id="PTHR13271:SF143">
    <property type="entry name" value="SET DOMAIN-CONTAINING PROTEIN"/>
    <property type="match status" value="1"/>
</dbReference>
<dbReference type="GO" id="GO:0016279">
    <property type="term" value="F:protein-lysine N-methyltransferase activity"/>
    <property type="evidence" value="ECO:0007669"/>
    <property type="project" value="TreeGrafter"/>
</dbReference>
<keyword evidence="2" id="KW-0732">Signal</keyword>
<evidence type="ECO:0000256" key="1">
    <source>
        <dbReference type="SAM" id="MobiDB-lite"/>
    </source>
</evidence>
<accession>A0A9N8EWQ7</accession>
<dbReference type="Pfam" id="PF00856">
    <property type="entry name" value="SET"/>
    <property type="match status" value="1"/>
</dbReference>
<feature type="compositionally biased region" description="Acidic residues" evidence="1">
    <location>
        <begin position="422"/>
        <end position="434"/>
    </location>
</feature>
<dbReference type="PANTHER" id="PTHR13271">
    <property type="entry name" value="UNCHARACTERIZED PUTATIVE METHYLTRANSFERASE"/>
    <property type="match status" value="1"/>
</dbReference>
<dbReference type="Gene3D" id="3.90.1410.10">
    <property type="entry name" value="set domain protein methyltransferase, domain 1"/>
    <property type="match status" value="2"/>
</dbReference>
<sequence>MMLERRQRMVALRWVVVILLVVCLSSPVVSSETESSEEPSSKDDNSKKNTNDLLLEWVLSKGGYWNDKQTLGFDQNGIFGVFAAQHIQDNEILAQIPWSCVIHTTPPSKRRFDNCDTVTRLKDEFAKGNQSDYHPYTQALLETAQVHRSLLPAHWSAQGQELLKQVLATTIPPQDMFLTLDWKHRCEQVHKDATLLVMTHGEDFGMVPITDRYNSRGGDYMGAYFAMAGKNNSQMALEIRAFRNLEPGEQIFTDYHDYGQIGTPELLRDYGFVELYPQKFIFHHLRVAFDIEVYNEAEDDDDEEQPVLQVTWLHQHEHMAYFHPREHYESQQSQQHIAVLIDFFQREHERLQQHVCPSLQHTAQSNDSIPKQERDTTITFCHAVMVAMEAALDDLGIPVPQPSNLRQLGIAMAPSQQRVDDTENCEDGNCSDEL</sequence>
<keyword evidence="5" id="KW-1185">Reference proteome</keyword>
<dbReference type="InterPro" id="IPR046341">
    <property type="entry name" value="SET_dom_sf"/>
</dbReference>
<dbReference type="EMBL" id="CAICTM010002282">
    <property type="protein sequence ID" value="CAB9528651.1"/>
    <property type="molecule type" value="Genomic_DNA"/>
</dbReference>
<protein>
    <recommendedName>
        <fullName evidence="3">SET domain-containing protein</fullName>
    </recommendedName>
</protein>
<comment type="caution">
    <text evidence="4">The sequence shown here is derived from an EMBL/GenBank/DDBJ whole genome shotgun (WGS) entry which is preliminary data.</text>
</comment>
<feature type="domain" description="SET" evidence="3">
    <location>
        <begin position="79"/>
        <end position="255"/>
    </location>
</feature>
<gene>
    <name evidence="4" type="ORF">SEMRO_2284_G321880.1</name>
</gene>
<dbReference type="InterPro" id="IPR001214">
    <property type="entry name" value="SET_dom"/>
</dbReference>
<dbReference type="Proteomes" id="UP001153069">
    <property type="component" value="Unassembled WGS sequence"/>
</dbReference>
<dbReference type="SUPFAM" id="SSF82199">
    <property type="entry name" value="SET domain"/>
    <property type="match status" value="1"/>
</dbReference>
<proteinExistence type="predicted"/>
<evidence type="ECO:0000259" key="3">
    <source>
        <dbReference type="Pfam" id="PF00856"/>
    </source>
</evidence>
<evidence type="ECO:0000313" key="4">
    <source>
        <dbReference type="EMBL" id="CAB9528651.1"/>
    </source>
</evidence>
<dbReference type="OrthoDB" id="44151at2759"/>
<dbReference type="InterPro" id="IPR050600">
    <property type="entry name" value="SETD3_SETD6_MTase"/>
</dbReference>
<feature type="chain" id="PRO_5040326708" description="SET domain-containing protein" evidence="2">
    <location>
        <begin position="31"/>
        <end position="434"/>
    </location>
</feature>
<reference evidence="4" key="1">
    <citation type="submission" date="2020-06" db="EMBL/GenBank/DDBJ databases">
        <authorList>
            <consortium name="Plant Systems Biology data submission"/>
        </authorList>
    </citation>
    <scope>NUCLEOTIDE SEQUENCE</scope>
    <source>
        <strain evidence="4">D6</strain>
    </source>
</reference>
<organism evidence="4 5">
    <name type="scientific">Seminavis robusta</name>
    <dbReference type="NCBI Taxonomy" id="568900"/>
    <lineage>
        <taxon>Eukaryota</taxon>
        <taxon>Sar</taxon>
        <taxon>Stramenopiles</taxon>
        <taxon>Ochrophyta</taxon>
        <taxon>Bacillariophyta</taxon>
        <taxon>Bacillariophyceae</taxon>
        <taxon>Bacillariophycidae</taxon>
        <taxon>Naviculales</taxon>
        <taxon>Naviculaceae</taxon>
        <taxon>Seminavis</taxon>
    </lineage>
</organism>
<dbReference type="AlphaFoldDB" id="A0A9N8EWQ7"/>
<evidence type="ECO:0000256" key="2">
    <source>
        <dbReference type="SAM" id="SignalP"/>
    </source>
</evidence>
<name>A0A9N8EWQ7_9STRA</name>